<sequence>MTDLTDAMVAFYRARLDEREAAAKKTSDDEYAWNVGCSTSYDSVAHAELHPPSWALLDVAAERELLTTYEEARAFYSARTSAPAGELYGLHTALALRVSVHARHPEYDSRWKP</sequence>
<reference evidence="2" key="1">
    <citation type="journal article" date="2019" name="Int. J. Syst. Evol. Microbiol.">
        <title>The Global Catalogue of Microorganisms (GCM) 10K type strain sequencing project: providing services to taxonomists for standard genome sequencing and annotation.</title>
        <authorList>
            <consortium name="The Broad Institute Genomics Platform"/>
            <consortium name="The Broad Institute Genome Sequencing Center for Infectious Disease"/>
            <person name="Wu L."/>
            <person name="Ma J."/>
        </authorList>
    </citation>
    <scope>NUCLEOTIDE SEQUENCE [LARGE SCALE GENOMIC DNA]</scope>
    <source>
        <strain evidence="2">JCM 17388</strain>
    </source>
</reference>
<evidence type="ECO:0000313" key="1">
    <source>
        <dbReference type="EMBL" id="GAA4209094.1"/>
    </source>
</evidence>
<comment type="caution">
    <text evidence="1">The sequence shown here is derived from an EMBL/GenBank/DDBJ whole genome shotgun (WGS) entry which is preliminary data.</text>
</comment>
<dbReference type="RefSeq" id="WP_344923084.1">
    <property type="nucleotide sequence ID" value="NZ_BAABAQ010000020.1"/>
</dbReference>
<dbReference type="Pfam" id="PF19730">
    <property type="entry name" value="DUF6221"/>
    <property type="match status" value="1"/>
</dbReference>
<gene>
    <name evidence="1" type="ORF">GCM10022252_75090</name>
</gene>
<evidence type="ECO:0000313" key="2">
    <source>
        <dbReference type="Proteomes" id="UP001501251"/>
    </source>
</evidence>
<dbReference type="InterPro" id="IPR046193">
    <property type="entry name" value="DUF6221"/>
</dbReference>
<name>A0ABP8BL24_9ACTN</name>
<accession>A0ABP8BL24</accession>
<proteinExistence type="predicted"/>
<dbReference type="Proteomes" id="UP001501251">
    <property type="component" value="Unassembled WGS sequence"/>
</dbReference>
<keyword evidence="2" id="KW-1185">Reference proteome</keyword>
<dbReference type="EMBL" id="BAABAQ010000020">
    <property type="protein sequence ID" value="GAA4209094.1"/>
    <property type="molecule type" value="Genomic_DNA"/>
</dbReference>
<organism evidence="1 2">
    <name type="scientific">Streptosporangium oxazolinicum</name>
    <dbReference type="NCBI Taxonomy" id="909287"/>
    <lineage>
        <taxon>Bacteria</taxon>
        <taxon>Bacillati</taxon>
        <taxon>Actinomycetota</taxon>
        <taxon>Actinomycetes</taxon>
        <taxon>Streptosporangiales</taxon>
        <taxon>Streptosporangiaceae</taxon>
        <taxon>Streptosporangium</taxon>
    </lineage>
</organism>
<protein>
    <submittedName>
        <fullName evidence="1">Uncharacterized protein</fullName>
    </submittedName>
</protein>